<reference evidence="12 13" key="1">
    <citation type="journal article" date="2016" name="Nat. Commun.">
        <title>Thousands of microbial genomes shed light on interconnected biogeochemical processes in an aquifer system.</title>
        <authorList>
            <person name="Anantharaman K."/>
            <person name="Brown C.T."/>
            <person name="Hug L.A."/>
            <person name="Sharon I."/>
            <person name="Castelle C.J."/>
            <person name="Probst A.J."/>
            <person name="Thomas B.C."/>
            <person name="Singh A."/>
            <person name="Wilkins M.J."/>
            <person name="Karaoz U."/>
            <person name="Brodie E.L."/>
            <person name="Williams K.H."/>
            <person name="Hubbard S.S."/>
            <person name="Banfield J.F."/>
        </authorList>
    </citation>
    <scope>NUCLEOTIDE SEQUENCE [LARGE SCALE GENOMIC DNA]</scope>
</reference>
<keyword evidence="5 10" id="KW-0175">Coiled coil</keyword>
<dbReference type="InterPro" id="IPR028299">
    <property type="entry name" value="ClpA/B_CS2"/>
</dbReference>
<keyword evidence="3 9" id="KW-0547">Nucleotide-binding</keyword>
<evidence type="ECO:0000259" key="11">
    <source>
        <dbReference type="PROSITE" id="PS51903"/>
    </source>
</evidence>
<evidence type="ECO:0000256" key="9">
    <source>
        <dbReference type="RuleBase" id="RU004432"/>
    </source>
</evidence>
<dbReference type="Proteomes" id="UP000176603">
    <property type="component" value="Unassembled WGS sequence"/>
</dbReference>
<organism evidence="12 13">
    <name type="scientific">Candidatus Uhrbacteria bacterium RIFCSPHIGHO2_12_FULL_60_25</name>
    <dbReference type="NCBI Taxonomy" id="1802399"/>
    <lineage>
        <taxon>Bacteria</taxon>
        <taxon>Candidatus Uhriibacteriota</taxon>
    </lineage>
</organism>
<comment type="subunit">
    <text evidence="7">Homohexamer. The oligomerization is ATP-dependent.</text>
</comment>
<dbReference type="InterPro" id="IPR001270">
    <property type="entry name" value="ClpA/B"/>
</dbReference>
<dbReference type="EMBL" id="MGEH01000025">
    <property type="protein sequence ID" value="OGL78700.1"/>
    <property type="molecule type" value="Genomic_DNA"/>
</dbReference>
<accession>A0A1F7UK93</accession>
<dbReference type="FunFam" id="3.40.50.300:FF:000010">
    <property type="entry name" value="Chaperone clpB 1, putative"/>
    <property type="match status" value="1"/>
</dbReference>
<dbReference type="AlphaFoldDB" id="A0A1F7UK93"/>
<evidence type="ECO:0000256" key="2">
    <source>
        <dbReference type="ARBA" id="ARBA00022737"/>
    </source>
</evidence>
<dbReference type="Pfam" id="PF10431">
    <property type="entry name" value="ClpB_D2-small"/>
    <property type="match status" value="1"/>
</dbReference>
<dbReference type="InterPro" id="IPR036628">
    <property type="entry name" value="Clp_N_dom_sf"/>
</dbReference>
<evidence type="ECO:0000313" key="13">
    <source>
        <dbReference type="Proteomes" id="UP000176603"/>
    </source>
</evidence>
<dbReference type="Gene3D" id="1.10.1780.10">
    <property type="entry name" value="Clp, N-terminal domain"/>
    <property type="match status" value="1"/>
</dbReference>
<keyword evidence="4 9" id="KW-0067">ATP-binding</keyword>
<dbReference type="InterPro" id="IPR018368">
    <property type="entry name" value="ClpA/B_CS1"/>
</dbReference>
<dbReference type="Pfam" id="PF00004">
    <property type="entry name" value="AAA"/>
    <property type="match status" value="1"/>
</dbReference>
<keyword evidence="6 9" id="KW-0143">Chaperone</keyword>
<dbReference type="SUPFAM" id="SSF81923">
    <property type="entry name" value="Double Clp-N motif"/>
    <property type="match status" value="1"/>
</dbReference>
<dbReference type="Gene3D" id="3.40.50.300">
    <property type="entry name" value="P-loop containing nucleotide triphosphate hydrolases"/>
    <property type="match status" value="3"/>
</dbReference>
<keyword evidence="10" id="KW-0346">Stress response</keyword>
<feature type="domain" description="Clp R" evidence="11">
    <location>
        <begin position="3"/>
        <end position="149"/>
    </location>
</feature>
<dbReference type="FunFam" id="1.10.8.60:FF:000017">
    <property type="entry name" value="ATP-dependent chaperone ClpB"/>
    <property type="match status" value="1"/>
</dbReference>
<proteinExistence type="inferred from homology"/>
<dbReference type="Pfam" id="PF17871">
    <property type="entry name" value="AAA_lid_9"/>
    <property type="match status" value="1"/>
</dbReference>
<comment type="subcellular location">
    <subcellularLocation>
        <location evidence="10">Cytoplasm</location>
    </subcellularLocation>
</comment>
<dbReference type="FunFam" id="3.40.50.300:FF:000025">
    <property type="entry name" value="ATP-dependent Clp protease subunit"/>
    <property type="match status" value="1"/>
</dbReference>
<evidence type="ECO:0000256" key="5">
    <source>
        <dbReference type="ARBA" id="ARBA00023054"/>
    </source>
</evidence>
<keyword evidence="10" id="KW-0963">Cytoplasm</keyword>
<dbReference type="FunFam" id="3.40.50.300:FF:000120">
    <property type="entry name" value="ATP-dependent chaperone ClpB"/>
    <property type="match status" value="1"/>
</dbReference>
<dbReference type="SUPFAM" id="SSF52540">
    <property type="entry name" value="P-loop containing nucleoside triphosphate hydrolases"/>
    <property type="match status" value="2"/>
</dbReference>
<sequence>MLPQNFTTKAQEAIQLAHQLATSNGQQALEPAHLLAALLDQEDGVVVSILKKLQSDIPSMRGNLEQIFRRMPKASVNVGNIEQIFLSQELTRVFVGAERAARHFRDEYISTEHLLLALADSRDPVGSLLNHFGVTTDSILKALKDVRGTSKVDSPEPETKYQALEKYTKNLTELARQEKLDPVIGRDDEIRRVIQVLSRRTKNNPVLIGEAGVGKTAIVEGLAQRIVAGDVPETLKNREVVSLDVGSLVAGTKFRGEFEERLKSVVKEIEKAQGKILLFIDELHTLVGAGASGEGGSLDASNMLKPALARGELRAIGATTLKEYQKHIEKDAALERRFQPVLVNEPSIDDTIAILRGIKDKYELHHGIRITDGSIVAAAKLSSRYITDRFLPDKAVDLIDEAASALKMQVESQPEELDKLKREQTKLEIEKRALSKEDDVESKERLKTLEKHLAEVAEQAHRLELTWSAEKEVVQTNATLKKTLDQLKSEAEIAERRGDLEKASEIRYGKMPQAEKDLASGESKLKQLQGKRGLLKDAVTEEEIASVVARWTGIPVTRMIESETDKLAKLEDELHKRLVDQEEAVKAVANALRRSRAGIGEEKRPIGSFMFLGPTGVGKTELAKALAEVMFNDENAIVRVDMSEYMEKHAVARMVGAPPGYVGYDEGGQLTEKIRRRPYAVVLLDEIEKAHPDVFNTLLQVLDDGRLTDGKGRTVSFKNTIIIMTSNVGSDTILEWGTKRREIGFHATEDDTPNEENLKVRIMDMLKERFRPEFLNRVDEIVMFHSLAKKHLAQIVDLQLTEVEKRLAVKRITVHFTDKLKELVADKGYDPAYGARPLKRAIQDLVLDELALKIVSNEINEGDDVTVDAVKGKVVMNIAARKVAESGKRK</sequence>
<dbReference type="InterPro" id="IPR017730">
    <property type="entry name" value="Chaperonin_ClpB"/>
</dbReference>
<dbReference type="Pfam" id="PF07724">
    <property type="entry name" value="AAA_2"/>
    <property type="match status" value="1"/>
</dbReference>
<dbReference type="InterPro" id="IPR019489">
    <property type="entry name" value="Clp_ATPase_C"/>
</dbReference>
<dbReference type="GO" id="GO:0005524">
    <property type="term" value="F:ATP binding"/>
    <property type="evidence" value="ECO:0007669"/>
    <property type="project" value="UniProtKB-UniRule"/>
</dbReference>
<evidence type="ECO:0000256" key="10">
    <source>
        <dbReference type="RuleBase" id="RU362034"/>
    </source>
</evidence>
<evidence type="ECO:0000256" key="8">
    <source>
        <dbReference type="PROSITE-ProRule" id="PRU01251"/>
    </source>
</evidence>
<dbReference type="InterPro" id="IPR003593">
    <property type="entry name" value="AAA+_ATPase"/>
</dbReference>
<protein>
    <recommendedName>
        <fullName evidence="10">Chaperone protein ClpB</fullName>
    </recommendedName>
</protein>
<feature type="coiled-coil region" evidence="10">
    <location>
        <begin position="403"/>
        <end position="531"/>
    </location>
</feature>
<dbReference type="GO" id="GO:0005737">
    <property type="term" value="C:cytoplasm"/>
    <property type="evidence" value="ECO:0007669"/>
    <property type="project" value="UniProtKB-SubCell"/>
</dbReference>
<comment type="subunit">
    <text evidence="10">Homohexamer; The oligomerization is ATP-dependent.</text>
</comment>
<dbReference type="InterPro" id="IPR003959">
    <property type="entry name" value="ATPase_AAA_core"/>
</dbReference>
<dbReference type="PRINTS" id="PR00300">
    <property type="entry name" value="CLPPROTEASEA"/>
</dbReference>
<dbReference type="Pfam" id="PF02861">
    <property type="entry name" value="Clp_N"/>
    <property type="match status" value="1"/>
</dbReference>
<dbReference type="GO" id="GO:0034605">
    <property type="term" value="P:cellular response to heat"/>
    <property type="evidence" value="ECO:0007669"/>
    <property type="project" value="TreeGrafter"/>
</dbReference>
<dbReference type="GO" id="GO:0016887">
    <property type="term" value="F:ATP hydrolysis activity"/>
    <property type="evidence" value="ECO:0007669"/>
    <property type="project" value="InterPro"/>
</dbReference>
<evidence type="ECO:0000256" key="3">
    <source>
        <dbReference type="ARBA" id="ARBA00022741"/>
    </source>
</evidence>
<dbReference type="PANTHER" id="PTHR11638:SF18">
    <property type="entry name" value="HEAT SHOCK PROTEIN 104"/>
    <property type="match status" value="1"/>
</dbReference>
<comment type="caution">
    <text evidence="12">The sequence shown here is derived from an EMBL/GenBank/DDBJ whole genome shotgun (WGS) entry which is preliminary data.</text>
</comment>
<dbReference type="STRING" id="1802399.A3E39_04855"/>
<dbReference type="SMART" id="SM00382">
    <property type="entry name" value="AAA"/>
    <property type="match status" value="2"/>
</dbReference>
<comment type="similarity">
    <text evidence="1 9">Belongs to the ClpA/ClpB family.</text>
</comment>
<evidence type="ECO:0000256" key="6">
    <source>
        <dbReference type="ARBA" id="ARBA00023186"/>
    </source>
</evidence>
<dbReference type="Gene3D" id="1.10.8.60">
    <property type="match status" value="1"/>
</dbReference>
<dbReference type="InterPro" id="IPR050130">
    <property type="entry name" value="ClpA_ClpB"/>
</dbReference>
<dbReference type="PROSITE" id="PS00871">
    <property type="entry name" value="CLPAB_2"/>
    <property type="match status" value="1"/>
</dbReference>
<dbReference type="InterPro" id="IPR004176">
    <property type="entry name" value="Clp_R_N"/>
</dbReference>
<name>A0A1F7UK93_9BACT</name>
<evidence type="ECO:0000256" key="7">
    <source>
        <dbReference type="ARBA" id="ARBA00026057"/>
    </source>
</evidence>
<dbReference type="CDD" id="cd19499">
    <property type="entry name" value="RecA-like_ClpB_Hsp104-like"/>
    <property type="match status" value="1"/>
</dbReference>
<dbReference type="SMART" id="SM01086">
    <property type="entry name" value="ClpB_D2-small"/>
    <property type="match status" value="1"/>
</dbReference>
<dbReference type="PROSITE" id="PS51903">
    <property type="entry name" value="CLP_R"/>
    <property type="match status" value="1"/>
</dbReference>
<keyword evidence="2 8" id="KW-0677">Repeat</keyword>
<dbReference type="InterPro" id="IPR027417">
    <property type="entry name" value="P-loop_NTPase"/>
</dbReference>
<gene>
    <name evidence="10" type="primary">clpB</name>
    <name evidence="12" type="ORF">A3E39_04855</name>
</gene>
<dbReference type="GO" id="GO:0042026">
    <property type="term" value="P:protein refolding"/>
    <property type="evidence" value="ECO:0007669"/>
    <property type="project" value="UniProtKB-UniRule"/>
</dbReference>
<evidence type="ECO:0000313" key="12">
    <source>
        <dbReference type="EMBL" id="OGL78700.1"/>
    </source>
</evidence>
<dbReference type="PANTHER" id="PTHR11638">
    <property type="entry name" value="ATP-DEPENDENT CLP PROTEASE"/>
    <property type="match status" value="1"/>
</dbReference>
<dbReference type="PROSITE" id="PS00870">
    <property type="entry name" value="CLPAB_1"/>
    <property type="match status" value="1"/>
</dbReference>
<dbReference type="CDD" id="cd00009">
    <property type="entry name" value="AAA"/>
    <property type="match status" value="1"/>
</dbReference>
<evidence type="ECO:0000256" key="4">
    <source>
        <dbReference type="ARBA" id="ARBA00022840"/>
    </source>
</evidence>
<dbReference type="NCBIfam" id="TIGR03346">
    <property type="entry name" value="chaperone_ClpB"/>
    <property type="match status" value="1"/>
</dbReference>
<dbReference type="InterPro" id="IPR041546">
    <property type="entry name" value="ClpA/ClpB_AAA_lid"/>
</dbReference>
<evidence type="ECO:0000256" key="1">
    <source>
        <dbReference type="ARBA" id="ARBA00008675"/>
    </source>
</evidence>
<comment type="function">
    <text evidence="10">Part of a stress-induced multi-chaperone system, it is involved in the recovery of the cell from heat-induced damage, in cooperation with DnaK, DnaJ and GrpE.</text>
</comment>